<proteinExistence type="predicted"/>
<keyword evidence="1" id="KW-1185">Reference proteome</keyword>
<protein>
    <submittedName>
        <fullName evidence="2">Uncharacterized protein</fullName>
    </submittedName>
</protein>
<dbReference type="WBParaSite" id="nRc.2.0.1.t31920-RA">
    <property type="protein sequence ID" value="nRc.2.0.1.t31920-RA"/>
    <property type="gene ID" value="nRc.2.0.1.g31920"/>
</dbReference>
<sequence length="160" mass="17588">DCFECRNCVKLGGQKERTRVKNGGLISNPKAGHNQLCTPIDAIALETLSLSRDMIKLAENGTKPIHPYREGLAEIPNRCADPNFLNQVQLAVPAFQSICSSLYRASAINLIPIPDPNNLPIEYQLTLTGREARARDPNDLNANERFMLADEGGLLIFASN</sequence>
<dbReference type="AlphaFoldDB" id="A0A915K131"/>
<name>A0A915K131_ROMCU</name>
<evidence type="ECO:0000313" key="1">
    <source>
        <dbReference type="Proteomes" id="UP000887565"/>
    </source>
</evidence>
<accession>A0A915K131</accession>
<reference evidence="2" key="1">
    <citation type="submission" date="2022-11" db="UniProtKB">
        <authorList>
            <consortium name="WormBaseParasite"/>
        </authorList>
    </citation>
    <scope>IDENTIFICATION</scope>
</reference>
<evidence type="ECO:0000313" key="2">
    <source>
        <dbReference type="WBParaSite" id="nRc.2.0.1.t31920-RA"/>
    </source>
</evidence>
<dbReference type="Proteomes" id="UP000887565">
    <property type="component" value="Unplaced"/>
</dbReference>
<organism evidence="1 2">
    <name type="scientific">Romanomermis culicivorax</name>
    <name type="common">Nematode worm</name>
    <dbReference type="NCBI Taxonomy" id="13658"/>
    <lineage>
        <taxon>Eukaryota</taxon>
        <taxon>Metazoa</taxon>
        <taxon>Ecdysozoa</taxon>
        <taxon>Nematoda</taxon>
        <taxon>Enoplea</taxon>
        <taxon>Dorylaimia</taxon>
        <taxon>Mermithida</taxon>
        <taxon>Mermithoidea</taxon>
        <taxon>Mermithidae</taxon>
        <taxon>Romanomermis</taxon>
    </lineage>
</organism>